<dbReference type="InterPro" id="IPR000835">
    <property type="entry name" value="HTH_MarR-typ"/>
</dbReference>
<dbReference type="AlphaFoldDB" id="A0A4Q9FJ26"/>
<sequence length="153" mass="17273">MRIEDILKLNADIPLSKSVIVNLLYTSGKINGELNKVLKPYDISLQQFNVLRILRGQKGNPASLSVVQDRMISKMSNTTRLVDKLIKKGLVKKRINKTNRRKIDIKITTEGLAFLKSIDTLIDSSEVNMVNSLTDKEATELIRLLSKIRLIAN</sequence>
<keyword evidence="2" id="KW-0238">DNA-binding</keyword>
<comment type="caution">
    <text evidence="5">The sequence shown here is derived from an EMBL/GenBank/DDBJ whole genome shotgun (WGS) entry which is preliminary data.</text>
</comment>
<reference evidence="5 6" key="1">
    <citation type="submission" date="2019-02" db="EMBL/GenBank/DDBJ databases">
        <title>Hyunsoonleella sp., isolated from marine sediment.</title>
        <authorList>
            <person name="Liu B.-T."/>
        </authorList>
    </citation>
    <scope>NUCLEOTIDE SEQUENCE [LARGE SCALE GENOMIC DNA]</scope>
    <source>
        <strain evidence="5 6">T58</strain>
    </source>
</reference>
<evidence type="ECO:0000313" key="6">
    <source>
        <dbReference type="Proteomes" id="UP000291142"/>
    </source>
</evidence>
<dbReference type="Proteomes" id="UP000291142">
    <property type="component" value="Unassembled WGS sequence"/>
</dbReference>
<dbReference type="InterPro" id="IPR036388">
    <property type="entry name" value="WH-like_DNA-bd_sf"/>
</dbReference>
<dbReference type="SMART" id="SM00347">
    <property type="entry name" value="HTH_MARR"/>
    <property type="match status" value="1"/>
</dbReference>
<evidence type="ECO:0000256" key="3">
    <source>
        <dbReference type="ARBA" id="ARBA00023163"/>
    </source>
</evidence>
<gene>
    <name evidence="5" type="ORF">EYD45_04775</name>
</gene>
<dbReference type="InterPro" id="IPR036390">
    <property type="entry name" value="WH_DNA-bd_sf"/>
</dbReference>
<dbReference type="EMBL" id="SIRT01000002">
    <property type="protein sequence ID" value="TBN05592.1"/>
    <property type="molecule type" value="Genomic_DNA"/>
</dbReference>
<keyword evidence="3" id="KW-0804">Transcription</keyword>
<dbReference type="PRINTS" id="PR00598">
    <property type="entry name" value="HTHMARR"/>
</dbReference>
<dbReference type="PANTHER" id="PTHR42756:SF1">
    <property type="entry name" value="TRANSCRIPTIONAL REPRESSOR OF EMRAB OPERON"/>
    <property type="match status" value="1"/>
</dbReference>
<dbReference type="GO" id="GO:0003700">
    <property type="term" value="F:DNA-binding transcription factor activity"/>
    <property type="evidence" value="ECO:0007669"/>
    <property type="project" value="InterPro"/>
</dbReference>
<dbReference type="GO" id="GO:0003677">
    <property type="term" value="F:DNA binding"/>
    <property type="evidence" value="ECO:0007669"/>
    <property type="project" value="UniProtKB-KW"/>
</dbReference>
<evidence type="ECO:0000313" key="5">
    <source>
        <dbReference type="EMBL" id="TBN05592.1"/>
    </source>
</evidence>
<dbReference type="PROSITE" id="PS50995">
    <property type="entry name" value="HTH_MARR_2"/>
    <property type="match status" value="1"/>
</dbReference>
<keyword evidence="6" id="KW-1185">Reference proteome</keyword>
<evidence type="ECO:0000259" key="4">
    <source>
        <dbReference type="PROSITE" id="PS50995"/>
    </source>
</evidence>
<dbReference type="OrthoDB" id="763883at2"/>
<keyword evidence="1" id="KW-0805">Transcription regulation</keyword>
<name>A0A4Q9FJ26_9FLAO</name>
<proteinExistence type="predicted"/>
<dbReference type="SUPFAM" id="SSF46785">
    <property type="entry name" value="Winged helix' DNA-binding domain"/>
    <property type="match status" value="1"/>
</dbReference>
<organism evidence="5 6">
    <name type="scientific">Hyunsoonleella flava</name>
    <dbReference type="NCBI Taxonomy" id="2527939"/>
    <lineage>
        <taxon>Bacteria</taxon>
        <taxon>Pseudomonadati</taxon>
        <taxon>Bacteroidota</taxon>
        <taxon>Flavobacteriia</taxon>
        <taxon>Flavobacteriales</taxon>
        <taxon>Flavobacteriaceae</taxon>
    </lineage>
</organism>
<dbReference type="PANTHER" id="PTHR42756">
    <property type="entry name" value="TRANSCRIPTIONAL REGULATOR, MARR"/>
    <property type="match status" value="1"/>
</dbReference>
<evidence type="ECO:0000256" key="2">
    <source>
        <dbReference type="ARBA" id="ARBA00023125"/>
    </source>
</evidence>
<dbReference type="Gene3D" id="1.10.10.10">
    <property type="entry name" value="Winged helix-like DNA-binding domain superfamily/Winged helix DNA-binding domain"/>
    <property type="match status" value="1"/>
</dbReference>
<evidence type="ECO:0000256" key="1">
    <source>
        <dbReference type="ARBA" id="ARBA00023015"/>
    </source>
</evidence>
<feature type="domain" description="HTH marR-type" evidence="4">
    <location>
        <begin position="16"/>
        <end position="150"/>
    </location>
</feature>
<accession>A0A4Q9FJ26</accession>
<dbReference type="RefSeq" id="WP_130963209.1">
    <property type="nucleotide sequence ID" value="NZ_SIRT01000002.1"/>
</dbReference>
<dbReference type="Pfam" id="PF01047">
    <property type="entry name" value="MarR"/>
    <property type="match status" value="1"/>
</dbReference>
<protein>
    <submittedName>
        <fullName evidence="5">MarR family transcriptional regulator</fullName>
    </submittedName>
</protein>